<name>A0A1B0FY30_PHLPP</name>
<dbReference type="EnsemblMetazoa" id="PPAI005636-RA">
    <property type="protein sequence ID" value="PPAI005636-PA"/>
    <property type="gene ID" value="PPAI005636"/>
</dbReference>
<protein>
    <recommendedName>
        <fullName evidence="3">Retrotransposon gag domain-containing protein</fullName>
    </recommendedName>
</protein>
<evidence type="ECO:0008006" key="3">
    <source>
        <dbReference type="Google" id="ProtNLM"/>
    </source>
</evidence>
<dbReference type="PANTHER" id="PTHR33198:SF19">
    <property type="entry name" value="CCHC-TYPE DOMAIN-CONTAINING PROTEIN"/>
    <property type="match status" value="1"/>
</dbReference>
<evidence type="ECO:0000313" key="1">
    <source>
        <dbReference type="EnsemblMetazoa" id="PPAI005636-PA"/>
    </source>
</evidence>
<dbReference type="AlphaFoldDB" id="A0A1B0FY30"/>
<reference evidence="1" key="1">
    <citation type="submission" date="2022-08" db="UniProtKB">
        <authorList>
            <consortium name="EnsemblMetazoa"/>
        </authorList>
    </citation>
    <scope>IDENTIFICATION</scope>
    <source>
        <strain evidence="1">Israel</strain>
    </source>
</reference>
<keyword evidence="2" id="KW-1185">Reference proteome</keyword>
<dbReference type="VEuPathDB" id="VectorBase:PPAPM1_001600"/>
<dbReference type="PANTHER" id="PTHR33198">
    <property type="entry name" value="ANK_REP_REGION DOMAIN-CONTAINING PROTEIN-RELATED"/>
    <property type="match status" value="1"/>
</dbReference>
<evidence type="ECO:0000313" key="2">
    <source>
        <dbReference type="Proteomes" id="UP000092462"/>
    </source>
</evidence>
<dbReference type="EMBL" id="AJVK01031174">
    <property type="status" value="NOT_ANNOTATED_CDS"/>
    <property type="molecule type" value="Genomic_DNA"/>
</dbReference>
<proteinExistence type="predicted"/>
<sequence>MEQFFQLNGIDEDKRKCAAFITFAGQLCLKILKAAIQPDKVSSKSYKDIIGILKEKFAPKRSVTAERFKFHERRQQEGESISEYVSELQVLAQTCNFGNFLKDALRDKLVCGIQSKAIQGRLLAEDKSFEDTLKRAMAMELAEKNTQLMQPSGEIAAIRTRQIERGSSNKKTRNFVRRERDETQMSEKQGRVNFQLNLLNKYIEGTKKYFPIQSMEELMELEQKMEHPGTNAAVVESDSHTSVI</sequence>
<dbReference type="VEuPathDB" id="VectorBase:PPAI005636"/>
<dbReference type="Proteomes" id="UP000092462">
    <property type="component" value="Unassembled WGS sequence"/>
</dbReference>
<organism evidence="1 2">
    <name type="scientific">Phlebotomus papatasi</name>
    <name type="common">Sandfly</name>
    <dbReference type="NCBI Taxonomy" id="29031"/>
    <lineage>
        <taxon>Eukaryota</taxon>
        <taxon>Metazoa</taxon>
        <taxon>Ecdysozoa</taxon>
        <taxon>Arthropoda</taxon>
        <taxon>Hexapoda</taxon>
        <taxon>Insecta</taxon>
        <taxon>Pterygota</taxon>
        <taxon>Neoptera</taxon>
        <taxon>Endopterygota</taxon>
        <taxon>Diptera</taxon>
        <taxon>Nematocera</taxon>
        <taxon>Psychodoidea</taxon>
        <taxon>Psychodidae</taxon>
        <taxon>Phlebotomus</taxon>
        <taxon>Phlebotomus</taxon>
    </lineage>
</organism>
<dbReference type="EMBL" id="AJVK01031175">
    <property type="status" value="NOT_ANNOTATED_CDS"/>
    <property type="molecule type" value="Genomic_DNA"/>
</dbReference>
<accession>A0A1B0FY30</accession>